<sequence length="229" mass="24276">MALNFPASPSNGQEYVAPNGVTYIYDAAAGLWYVKTSDAIGTSDINDSAITTAKIADDAVTGDKLANDITISTTGDLTANSLTLPTAPVVGYQQGVWIPASDQGTLNYVFANTRWTRVGDMVTVWTLVDTFSSSASSTINIISLPYNCPFGQAAGSCFYKNCKVGYDVVYVANSGTHNGGVLQFYQTSSASWDALKYSNITGAGFTVYLTATYFTDDTTWTPINGATVS</sequence>
<reference evidence="1 2" key="1">
    <citation type="submission" date="2020-03" db="EMBL/GenBank/DDBJ databases">
        <title>The Isolation and Genome Sequence of a Novel Cyanophage S-H34 from the Huanghai Sea, China.</title>
        <authorList>
            <person name="Jiang T."/>
        </authorList>
    </citation>
    <scope>NUCLEOTIDE SEQUENCE [LARGE SCALE GENOMIC DNA]</scope>
</reference>
<evidence type="ECO:0000313" key="1">
    <source>
        <dbReference type="EMBL" id="QIN96935.1"/>
    </source>
</evidence>
<keyword evidence="2" id="KW-1185">Reference proteome</keyword>
<organism evidence="1 2">
    <name type="scientific">Synechococcus phage S-H34</name>
    <dbReference type="NCBI Taxonomy" id="2718942"/>
    <lineage>
        <taxon>Viruses</taxon>
        <taxon>Duplodnaviria</taxon>
        <taxon>Heunggongvirae</taxon>
        <taxon>Uroviricota</taxon>
        <taxon>Caudoviricetes</taxon>
        <taxon>Pantevenvirales</taxon>
        <taxon>Kyanoviridae</taxon>
        <taxon>Makaravirus</taxon>
        <taxon>Makaravirus thirtyfour</taxon>
    </lineage>
</organism>
<dbReference type="EMBL" id="MT162467">
    <property type="protein sequence ID" value="QIN96935.1"/>
    <property type="molecule type" value="Genomic_DNA"/>
</dbReference>
<evidence type="ECO:0000313" key="2">
    <source>
        <dbReference type="Proteomes" id="UP000501900"/>
    </source>
</evidence>
<dbReference type="Proteomes" id="UP000501900">
    <property type="component" value="Genome"/>
</dbReference>
<accession>A0A6G8R6D1</accession>
<name>A0A6G8R6D1_9CAUD</name>
<protein>
    <submittedName>
        <fullName evidence="1">Uncharacterized protein</fullName>
    </submittedName>
</protein>
<dbReference type="GeneID" id="77946812"/>
<dbReference type="KEGG" id="vg:77946812"/>
<dbReference type="RefSeq" id="YP_010670602.1">
    <property type="nucleotide sequence ID" value="NC_070965.1"/>
</dbReference>
<proteinExistence type="predicted"/>